<evidence type="ECO:0000259" key="5">
    <source>
        <dbReference type="Pfam" id="PF22607"/>
    </source>
</evidence>
<dbReference type="PRINTS" id="PR00420">
    <property type="entry name" value="RNGMNOXGNASE"/>
</dbReference>
<dbReference type="GO" id="GO:0071949">
    <property type="term" value="F:FAD binding"/>
    <property type="evidence" value="ECO:0007669"/>
    <property type="project" value="InterPro"/>
</dbReference>
<dbReference type="InterPro" id="IPR054707">
    <property type="entry name" value="DhpH_subs-bd"/>
</dbReference>
<evidence type="ECO:0000256" key="2">
    <source>
        <dbReference type="ARBA" id="ARBA00022827"/>
    </source>
</evidence>
<gene>
    <name evidence="6" type="ORF">T440DRAFT_445758</name>
</gene>
<keyword evidence="7" id="KW-1185">Reference proteome</keyword>
<keyword evidence="2" id="KW-0274">FAD</keyword>
<dbReference type="PANTHER" id="PTHR47469">
    <property type="entry name" value="MONOOXYGENASE-LIKE"/>
    <property type="match status" value="1"/>
</dbReference>
<dbReference type="Proteomes" id="UP000799423">
    <property type="component" value="Unassembled WGS sequence"/>
</dbReference>
<keyword evidence="3" id="KW-0560">Oxidoreductase</keyword>
<sequence>MLMPLPMDTDAVVIGASIAGLMHALVLKSTGRNVAIVEGRSQRQIQAAGAGLSFWPNAQRLFMTCIPGVDFDAWAIKNTTMEILTQDGFPIIELPFSEEIRTSSWAVVRDKLVQACEQDVNGHGTVTFRTGQRVCNVIDQEDHIEVMYTCEDGSKKRIAAGLVIAADGARSLVRNQLLPDTRSEYVGYLAWRGRFPESEAPKELDGAVEGKMTFFMFEGSYILAYLAPDERGSMVSGDRCVEWCWYDACDVSSPDFSEYMTDRYGTQHNMTVSAELLRPETWAEQLSRRKSVVPPIWQSLFAKSGLPLLTAIHSFDNEQAAFYGGKLLLVGEAFTQIRPHLGASCDIAALQAVHLPGVLNGEISIAEWEKIVADYANEKSIGSKATGVFGMTGQWPDGYVATFAGRP</sequence>
<evidence type="ECO:0000313" key="6">
    <source>
        <dbReference type="EMBL" id="KAF2852925.1"/>
    </source>
</evidence>
<reference evidence="6" key="1">
    <citation type="submission" date="2020-01" db="EMBL/GenBank/DDBJ databases">
        <authorList>
            <consortium name="DOE Joint Genome Institute"/>
            <person name="Haridas S."/>
            <person name="Albert R."/>
            <person name="Binder M."/>
            <person name="Bloem J."/>
            <person name="Labutti K."/>
            <person name="Salamov A."/>
            <person name="Andreopoulos B."/>
            <person name="Baker S.E."/>
            <person name="Barry K."/>
            <person name="Bills G."/>
            <person name="Bluhm B.H."/>
            <person name="Cannon C."/>
            <person name="Castanera R."/>
            <person name="Culley D.E."/>
            <person name="Daum C."/>
            <person name="Ezra D."/>
            <person name="Gonzalez J.B."/>
            <person name="Henrissat B."/>
            <person name="Kuo A."/>
            <person name="Liang C."/>
            <person name="Lipzen A."/>
            <person name="Lutzoni F."/>
            <person name="Magnuson J."/>
            <person name="Mondo S."/>
            <person name="Nolan M."/>
            <person name="Ohm R."/>
            <person name="Pangilinan J."/>
            <person name="Park H.-J."/>
            <person name="Ramirez L."/>
            <person name="Alfaro M."/>
            <person name="Sun H."/>
            <person name="Tritt A."/>
            <person name="Yoshinaga Y."/>
            <person name="Zwiers L.-H."/>
            <person name="Turgeon B.G."/>
            <person name="Goodwin S.B."/>
            <person name="Spatafora J.W."/>
            <person name="Crous P.W."/>
            <person name="Grigoriev I.V."/>
        </authorList>
    </citation>
    <scope>NUCLEOTIDE SEQUENCE</scope>
    <source>
        <strain evidence="6">IPT5</strain>
    </source>
</reference>
<evidence type="ECO:0000256" key="1">
    <source>
        <dbReference type="ARBA" id="ARBA00022630"/>
    </source>
</evidence>
<proteinExistence type="predicted"/>
<dbReference type="InterPro" id="IPR002938">
    <property type="entry name" value="FAD-bd"/>
</dbReference>
<keyword evidence="1" id="KW-0285">Flavoprotein</keyword>
<dbReference type="OrthoDB" id="16820at2759"/>
<dbReference type="InterPro" id="IPR053212">
    <property type="entry name" value="DHP_3-monooxygenase"/>
</dbReference>
<dbReference type="SUPFAM" id="SSF51905">
    <property type="entry name" value="FAD/NAD(P)-binding domain"/>
    <property type="match status" value="1"/>
</dbReference>
<name>A0A6A7BEL6_9PLEO</name>
<dbReference type="Pfam" id="PF22607">
    <property type="entry name" value="FAD_binding-like"/>
    <property type="match status" value="1"/>
</dbReference>
<evidence type="ECO:0000256" key="3">
    <source>
        <dbReference type="ARBA" id="ARBA00023002"/>
    </source>
</evidence>
<feature type="domain" description="2,6-dihydroxypyridine 3-monooxygenase substrate binding" evidence="5">
    <location>
        <begin position="185"/>
        <end position="313"/>
    </location>
</feature>
<dbReference type="PANTHER" id="PTHR47469:SF2">
    <property type="entry name" value="OS06G0597600 PROTEIN"/>
    <property type="match status" value="1"/>
</dbReference>
<dbReference type="SUPFAM" id="SSF54373">
    <property type="entry name" value="FAD-linked reductases, C-terminal domain"/>
    <property type="match status" value="1"/>
</dbReference>
<dbReference type="InterPro" id="IPR036188">
    <property type="entry name" value="FAD/NAD-bd_sf"/>
</dbReference>
<dbReference type="Gene3D" id="3.30.9.60">
    <property type="match status" value="1"/>
</dbReference>
<organism evidence="6 7">
    <name type="scientific">Plenodomus tracheiphilus IPT5</name>
    <dbReference type="NCBI Taxonomy" id="1408161"/>
    <lineage>
        <taxon>Eukaryota</taxon>
        <taxon>Fungi</taxon>
        <taxon>Dikarya</taxon>
        <taxon>Ascomycota</taxon>
        <taxon>Pezizomycotina</taxon>
        <taxon>Dothideomycetes</taxon>
        <taxon>Pleosporomycetidae</taxon>
        <taxon>Pleosporales</taxon>
        <taxon>Pleosporineae</taxon>
        <taxon>Leptosphaeriaceae</taxon>
        <taxon>Plenodomus</taxon>
    </lineage>
</organism>
<dbReference type="GO" id="GO:0016491">
    <property type="term" value="F:oxidoreductase activity"/>
    <property type="evidence" value="ECO:0007669"/>
    <property type="project" value="UniProtKB-KW"/>
</dbReference>
<protein>
    <submittedName>
        <fullName evidence="6">FAD/NAD(P)-binding domain-containing protein</fullName>
    </submittedName>
</protein>
<accession>A0A6A7BEL6</accession>
<dbReference type="Pfam" id="PF01494">
    <property type="entry name" value="FAD_binding_3"/>
    <property type="match status" value="1"/>
</dbReference>
<feature type="domain" description="FAD-binding" evidence="4">
    <location>
        <begin position="8"/>
        <end position="177"/>
    </location>
</feature>
<evidence type="ECO:0000313" key="7">
    <source>
        <dbReference type="Proteomes" id="UP000799423"/>
    </source>
</evidence>
<dbReference type="EMBL" id="MU006297">
    <property type="protein sequence ID" value="KAF2852925.1"/>
    <property type="molecule type" value="Genomic_DNA"/>
</dbReference>
<evidence type="ECO:0000259" key="4">
    <source>
        <dbReference type="Pfam" id="PF01494"/>
    </source>
</evidence>
<dbReference type="AlphaFoldDB" id="A0A6A7BEL6"/>
<dbReference type="Gene3D" id="3.50.50.60">
    <property type="entry name" value="FAD/NAD(P)-binding domain"/>
    <property type="match status" value="1"/>
</dbReference>